<reference evidence="2" key="1">
    <citation type="submission" date="2016-11" db="UniProtKB">
        <authorList>
            <consortium name="WormBaseParasite"/>
        </authorList>
    </citation>
    <scope>IDENTIFICATION</scope>
    <source>
        <strain evidence="2">KR3021</strain>
    </source>
</reference>
<organism evidence="1 2">
    <name type="scientific">Rhabditophanes sp. KR3021</name>
    <dbReference type="NCBI Taxonomy" id="114890"/>
    <lineage>
        <taxon>Eukaryota</taxon>
        <taxon>Metazoa</taxon>
        <taxon>Ecdysozoa</taxon>
        <taxon>Nematoda</taxon>
        <taxon>Chromadorea</taxon>
        <taxon>Rhabditida</taxon>
        <taxon>Tylenchina</taxon>
        <taxon>Panagrolaimomorpha</taxon>
        <taxon>Strongyloidoidea</taxon>
        <taxon>Alloionematidae</taxon>
        <taxon>Rhabditophanes</taxon>
    </lineage>
</organism>
<proteinExistence type="predicted"/>
<protein>
    <submittedName>
        <fullName evidence="2">WD40 repeat domain-containing protein</fullName>
    </submittedName>
</protein>
<evidence type="ECO:0000313" key="1">
    <source>
        <dbReference type="Proteomes" id="UP000095286"/>
    </source>
</evidence>
<name>A0AC35TTT6_9BILA</name>
<accession>A0AC35TTT6</accession>
<sequence>MAEKPSDTSDDQRLDKMFCHLTPHKAVVPYSIAFDEDKCLYVASKGGLFKVEKGGKEIMWSFPNEYPKKMSAYAQVSFHANKIFHIQNEDKTGLSEFKIYSLAGDLLHDSFIDGRVMSLAINGRGEMFMTKQAEEGQDEFFIFTTTVDKPTGWDELVVLDEKPFQALALYDDDTIIVATVTLPINMYSKESLRWVDIKNKKLSAGFSSHGKEKGEIYFPRAIRRIGEDVLVLDKTGRFQTFDRNGKYIELKAEVDAYLANGFELIEDNQALVVCSGIVYDENKETVCDDWLEKITLNGSTWKSERG</sequence>
<evidence type="ECO:0000313" key="2">
    <source>
        <dbReference type="WBParaSite" id="RSKR_0000408100.1"/>
    </source>
</evidence>
<dbReference type="Proteomes" id="UP000095286">
    <property type="component" value="Unplaced"/>
</dbReference>
<dbReference type="WBParaSite" id="RSKR_0000408100.1">
    <property type="protein sequence ID" value="RSKR_0000408100.1"/>
    <property type="gene ID" value="RSKR_0000408100"/>
</dbReference>